<sequence length="255" mass="29247">LLASHAPFNPTRTIKQSLEDDYELLDHSLGFTRIASVAIRCEALSLSPCNSPNIEATNSPLNSTNEEVTVFDSDTFTYPFAPPNTSSAESSSKIIDTSNMYTFQQPPIYTKRWIKDHLFTTTIDDPSKHVSTRCQLSTDALWCYFHAFLAKAEPKNYKEAMEESCWIEAMQEKIHEFERLKVWELVPRPDRAMIISLKWIFEVKYHEYGGVLKNKARISCTQEYGSLSDGCEDGISERDFTGRGVRKSTKRVYDW</sequence>
<proteinExistence type="predicted"/>
<keyword evidence="2" id="KW-1185">Reference proteome</keyword>
<gene>
    <name evidence="1" type="ORF">Tco_1124139</name>
</gene>
<protein>
    <submittedName>
        <fullName evidence="1">Retrovirus-related pol polyprotein from transposon TNT 1-94</fullName>
    </submittedName>
</protein>
<evidence type="ECO:0000313" key="2">
    <source>
        <dbReference type="Proteomes" id="UP001151760"/>
    </source>
</evidence>
<organism evidence="1 2">
    <name type="scientific">Tanacetum coccineum</name>
    <dbReference type="NCBI Taxonomy" id="301880"/>
    <lineage>
        <taxon>Eukaryota</taxon>
        <taxon>Viridiplantae</taxon>
        <taxon>Streptophyta</taxon>
        <taxon>Embryophyta</taxon>
        <taxon>Tracheophyta</taxon>
        <taxon>Spermatophyta</taxon>
        <taxon>Magnoliopsida</taxon>
        <taxon>eudicotyledons</taxon>
        <taxon>Gunneridae</taxon>
        <taxon>Pentapetalae</taxon>
        <taxon>asterids</taxon>
        <taxon>campanulids</taxon>
        <taxon>Asterales</taxon>
        <taxon>Asteraceae</taxon>
        <taxon>Asteroideae</taxon>
        <taxon>Anthemideae</taxon>
        <taxon>Anthemidinae</taxon>
        <taxon>Tanacetum</taxon>
    </lineage>
</organism>
<dbReference type="EMBL" id="BQNB010021565">
    <property type="protein sequence ID" value="GJU07709.1"/>
    <property type="molecule type" value="Genomic_DNA"/>
</dbReference>
<reference evidence="1" key="2">
    <citation type="submission" date="2022-01" db="EMBL/GenBank/DDBJ databases">
        <authorList>
            <person name="Yamashiro T."/>
            <person name="Shiraishi A."/>
            <person name="Satake H."/>
            <person name="Nakayama K."/>
        </authorList>
    </citation>
    <scope>NUCLEOTIDE SEQUENCE</scope>
</reference>
<reference evidence="1" key="1">
    <citation type="journal article" date="2022" name="Int. J. Mol. Sci.">
        <title>Draft Genome of Tanacetum Coccineum: Genomic Comparison of Closely Related Tanacetum-Family Plants.</title>
        <authorList>
            <person name="Yamashiro T."/>
            <person name="Shiraishi A."/>
            <person name="Nakayama K."/>
            <person name="Satake H."/>
        </authorList>
    </citation>
    <scope>NUCLEOTIDE SEQUENCE</scope>
</reference>
<dbReference type="Proteomes" id="UP001151760">
    <property type="component" value="Unassembled WGS sequence"/>
</dbReference>
<feature type="non-terminal residue" evidence="1">
    <location>
        <position position="1"/>
    </location>
</feature>
<comment type="caution">
    <text evidence="1">The sequence shown here is derived from an EMBL/GenBank/DDBJ whole genome shotgun (WGS) entry which is preliminary data.</text>
</comment>
<accession>A0ABQ5J977</accession>
<evidence type="ECO:0000313" key="1">
    <source>
        <dbReference type="EMBL" id="GJU07709.1"/>
    </source>
</evidence>
<name>A0ABQ5J977_9ASTR</name>